<protein>
    <submittedName>
        <fullName evidence="1">Uncharacterized protein</fullName>
    </submittedName>
</protein>
<reference evidence="2" key="1">
    <citation type="journal article" date="2020" name="Mol. Plant Microbe">
        <title>Rhizobial microsymbionts of the narrowly endemic Oxytropis species growing in Kamchatka are characterized by significant genetic diversity and possess a set of genes that are associated with T3SS and T6SS secretion systems and can affect the development of symbiosis.</title>
        <authorList>
            <person name="Safronova V."/>
            <person name="Guro P."/>
            <person name="Sazanova A."/>
            <person name="Kuznetsova I."/>
            <person name="Belimov A."/>
            <person name="Yakubov V."/>
            <person name="Chirak E."/>
            <person name="Afonin A."/>
            <person name="Gogolev Y."/>
            <person name="Andronov E."/>
            <person name="Tikhonovich I."/>
        </authorList>
    </citation>
    <scope>NUCLEOTIDE SEQUENCE [LARGE SCALE GENOMIC DNA]</scope>
    <source>
        <strain evidence="2">581</strain>
    </source>
</reference>
<sequence length="93" mass="10525">MPHELDSHDLDPLILDLLEWIAREPRSHADVLDAWRTSCPRLTVWEDCIDRGFATRMHIAGHGSVVQMTAAGLSFLQRHGRVMPKTPASITRN</sequence>
<gene>
    <name evidence="1" type="ORF">HB776_22715</name>
</gene>
<proteinExistence type="predicted"/>
<evidence type="ECO:0000313" key="2">
    <source>
        <dbReference type="Proteomes" id="UP000515291"/>
    </source>
</evidence>
<dbReference type="AlphaFoldDB" id="A0A7G6U3W8"/>
<dbReference type="RefSeq" id="WP_184512357.1">
    <property type="nucleotide sequence ID" value="NZ_CP050292.1"/>
</dbReference>
<organism evidence="1 2">
    <name type="scientific">Tardiphaga robiniae</name>
    <dbReference type="NCBI Taxonomy" id="943830"/>
    <lineage>
        <taxon>Bacteria</taxon>
        <taxon>Pseudomonadati</taxon>
        <taxon>Pseudomonadota</taxon>
        <taxon>Alphaproteobacteria</taxon>
        <taxon>Hyphomicrobiales</taxon>
        <taxon>Nitrobacteraceae</taxon>
        <taxon>Tardiphaga</taxon>
    </lineage>
</organism>
<evidence type="ECO:0000313" key="1">
    <source>
        <dbReference type="EMBL" id="QND73700.1"/>
    </source>
</evidence>
<dbReference type="EMBL" id="CP050292">
    <property type="protein sequence ID" value="QND73700.1"/>
    <property type="molecule type" value="Genomic_DNA"/>
</dbReference>
<accession>A0A7G6U3W8</accession>
<dbReference type="KEGG" id="trb:HB776_22715"/>
<dbReference type="Proteomes" id="UP000515291">
    <property type="component" value="Chromosome"/>
</dbReference>
<name>A0A7G6U3W8_9BRAD</name>